<protein>
    <submittedName>
        <fullName evidence="2">Antitoxin</fullName>
    </submittedName>
</protein>
<evidence type="ECO:0000313" key="3">
    <source>
        <dbReference type="Proteomes" id="UP001250181"/>
    </source>
</evidence>
<dbReference type="Pfam" id="PF14013">
    <property type="entry name" value="MT0933_antitox"/>
    <property type="match status" value="1"/>
</dbReference>
<sequence length="85" mass="9131">MGFLDTLKTKLAPARGKVSDLAQQHGDRIDHGIEKAARMVDQRTRGKYSDKIESGTVRARHAVDRLAHRDDGGGAPPAPPAPPPV</sequence>
<dbReference type="RefSeq" id="WP_315880792.1">
    <property type="nucleotide sequence ID" value="NZ_JAWCTQ010000047.1"/>
</dbReference>
<gene>
    <name evidence="2" type="ORF">RND61_27340</name>
</gene>
<feature type="region of interest" description="Disordered" evidence="1">
    <location>
        <begin position="65"/>
        <end position="85"/>
    </location>
</feature>
<feature type="compositionally biased region" description="Pro residues" evidence="1">
    <location>
        <begin position="76"/>
        <end position="85"/>
    </location>
</feature>
<accession>A0ABU3QSM2</accession>
<comment type="caution">
    <text evidence="2">The sequence shown here is derived from an EMBL/GenBank/DDBJ whole genome shotgun (WGS) entry which is preliminary data.</text>
</comment>
<name>A0ABU3QSM2_9ACTN</name>
<evidence type="ECO:0000256" key="1">
    <source>
        <dbReference type="SAM" id="MobiDB-lite"/>
    </source>
</evidence>
<dbReference type="Proteomes" id="UP001250181">
    <property type="component" value="Unassembled WGS sequence"/>
</dbReference>
<organism evidence="2 3">
    <name type="scientific">Streptomyces tamarix</name>
    <dbReference type="NCBI Taxonomy" id="3078565"/>
    <lineage>
        <taxon>Bacteria</taxon>
        <taxon>Bacillati</taxon>
        <taxon>Actinomycetota</taxon>
        <taxon>Actinomycetes</taxon>
        <taxon>Kitasatosporales</taxon>
        <taxon>Streptomycetaceae</taxon>
        <taxon>Streptomyces</taxon>
    </lineage>
</organism>
<keyword evidence="3" id="KW-1185">Reference proteome</keyword>
<dbReference type="EMBL" id="JAWCTQ010000047">
    <property type="protein sequence ID" value="MDT9685752.1"/>
    <property type="molecule type" value="Genomic_DNA"/>
</dbReference>
<evidence type="ECO:0000313" key="2">
    <source>
        <dbReference type="EMBL" id="MDT9685752.1"/>
    </source>
</evidence>
<proteinExistence type="predicted"/>
<dbReference type="InterPro" id="IPR028037">
    <property type="entry name" value="Antitoxin_Rv0909/MT0933"/>
</dbReference>
<reference evidence="2 3" key="1">
    <citation type="submission" date="2023-09" db="EMBL/GenBank/DDBJ databases">
        <title>Streptomyces sp. nov.: A antagonism against Alternaria gaisen Producing Streptochlin, Isolated from Tamarix root soil.</title>
        <authorList>
            <person name="Chen Y."/>
        </authorList>
    </citation>
    <scope>NUCLEOTIDE SEQUENCE [LARGE SCALE GENOMIC DNA]</scope>
    <source>
        <strain evidence="2 3">TRM76323</strain>
    </source>
</reference>